<gene>
    <name evidence="2" type="ORF">C7H61_00930</name>
</gene>
<dbReference type="AlphaFoldDB" id="A0A2T1NNK0"/>
<name>A0A2T1NNK0_9FLAO</name>
<feature type="compositionally biased region" description="Basic and acidic residues" evidence="1">
    <location>
        <begin position="26"/>
        <end position="37"/>
    </location>
</feature>
<evidence type="ECO:0000313" key="2">
    <source>
        <dbReference type="EMBL" id="PSG94456.1"/>
    </source>
</evidence>
<dbReference type="Proteomes" id="UP000238430">
    <property type="component" value="Unassembled WGS sequence"/>
</dbReference>
<reference evidence="2 3" key="1">
    <citation type="submission" date="2018-03" db="EMBL/GenBank/DDBJ databases">
        <title>Mesoflavibacter sp. HG37 and Mesoflavibacter sp. HG96 sp.nov., two marine bacteria isolated from seawater of Western Pacific Ocean.</title>
        <authorList>
            <person name="Cheng H."/>
            <person name="Wu Y.-H."/>
            <person name="Guo L.-L."/>
            <person name="Xu X.-W."/>
        </authorList>
    </citation>
    <scope>NUCLEOTIDE SEQUENCE [LARGE SCALE GENOMIC DNA]</scope>
    <source>
        <strain evidence="2 3">KCTC 42117</strain>
    </source>
</reference>
<proteinExistence type="predicted"/>
<dbReference type="OrthoDB" id="9896845at2"/>
<organism evidence="2 3">
    <name type="scientific">Mesoflavibacter zeaxanthinifaciens subsp. sabulilitoris</name>
    <dbReference type="NCBI Taxonomy" id="1520893"/>
    <lineage>
        <taxon>Bacteria</taxon>
        <taxon>Pseudomonadati</taxon>
        <taxon>Bacteroidota</taxon>
        <taxon>Flavobacteriia</taxon>
        <taxon>Flavobacteriales</taxon>
        <taxon>Flavobacteriaceae</taxon>
        <taxon>Mesoflavibacter</taxon>
    </lineage>
</organism>
<comment type="caution">
    <text evidence="2">The sequence shown here is derived from an EMBL/GenBank/DDBJ whole genome shotgun (WGS) entry which is preliminary data.</text>
</comment>
<feature type="region of interest" description="Disordered" evidence="1">
    <location>
        <begin position="26"/>
        <end position="51"/>
    </location>
</feature>
<dbReference type="PROSITE" id="PS51257">
    <property type="entry name" value="PROKAR_LIPOPROTEIN"/>
    <property type="match status" value="1"/>
</dbReference>
<dbReference type="EMBL" id="PXOT01000011">
    <property type="protein sequence ID" value="PSG94456.1"/>
    <property type="molecule type" value="Genomic_DNA"/>
</dbReference>
<evidence type="ECO:0000313" key="3">
    <source>
        <dbReference type="Proteomes" id="UP000238430"/>
    </source>
</evidence>
<sequence>MKNSFIILLIILISGCNNPKKKEVEIIPEKEKTESNKTKIPSTSSNESNSEFPNWINKINSEINDELGQYLNNDIEEFNKLNDSLSTCIFVLNDGVCSKYSLATYLNQKEIENVEIGVGCDHDMSIPKYEWQEFEFLSATTFRTIAYSEYVQDSLVDANGNMKKEYDFMESKTKIDSIIKIFEIKKTGKIIERNK</sequence>
<accession>A0A2T1NNK0</accession>
<evidence type="ECO:0008006" key="4">
    <source>
        <dbReference type="Google" id="ProtNLM"/>
    </source>
</evidence>
<dbReference type="RefSeq" id="WP_106676343.1">
    <property type="nucleotide sequence ID" value="NZ_JACHWV010000011.1"/>
</dbReference>
<protein>
    <recommendedName>
        <fullName evidence="4">Lipoprotein</fullName>
    </recommendedName>
</protein>
<feature type="compositionally biased region" description="Polar residues" evidence="1">
    <location>
        <begin position="38"/>
        <end position="51"/>
    </location>
</feature>
<keyword evidence="3" id="KW-1185">Reference proteome</keyword>
<evidence type="ECO:0000256" key="1">
    <source>
        <dbReference type="SAM" id="MobiDB-lite"/>
    </source>
</evidence>